<dbReference type="PANTHER" id="PTHR37419:SF1">
    <property type="entry name" value="SERINE_THREONINE-PROTEIN KINASE TOXIN HIPA"/>
    <property type="match status" value="1"/>
</dbReference>
<protein>
    <submittedName>
        <fullName evidence="6">Serine/threonine protein kinase</fullName>
    </submittedName>
</protein>
<comment type="similarity">
    <text evidence="1">Belongs to the HipA Ser/Thr kinase family.</text>
</comment>
<accession>A0A2N5E5R2</accession>
<keyword evidence="7" id="KW-1185">Reference proteome</keyword>
<feature type="domain" description="HipA N-terminal subdomain 1" evidence="5">
    <location>
        <begin position="6"/>
        <end position="103"/>
    </location>
</feature>
<evidence type="ECO:0000313" key="6">
    <source>
        <dbReference type="EMBL" id="PLR36504.1"/>
    </source>
</evidence>
<reference evidence="6 7" key="1">
    <citation type="submission" date="2017-12" db="EMBL/GenBank/DDBJ databases">
        <title>Characterization of six clinical isolates of Enterochimera gen. nov., a novel genus of the Yersiniaciae family and the three species Enterochimera arupensis sp. nov., Enterochimera coloradensis sp. nov, and Enterochimera californica sp. nov.</title>
        <authorList>
            <person name="Rossi A."/>
            <person name="Fisher M."/>
        </authorList>
    </citation>
    <scope>NUCLEOTIDE SEQUENCE [LARGE SCALE GENOMIC DNA]</scope>
    <source>
        <strain evidence="7">2016-Iso4</strain>
    </source>
</reference>
<dbReference type="InterPro" id="IPR012893">
    <property type="entry name" value="HipA-like_C"/>
</dbReference>
<feature type="domain" description="HipA-like C-terminal" evidence="4">
    <location>
        <begin position="149"/>
        <end position="398"/>
    </location>
</feature>
<gene>
    <name evidence="6" type="ORF">CYR32_09110</name>
</gene>
<dbReference type="GO" id="GO:0005829">
    <property type="term" value="C:cytosol"/>
    <property type="evidence" value="ECO:0007669"/>
    <property type="project" value="TreeGrafter"/>
</dbReference>
<evidence type="ECO:0000256" key="2">
    <source>
        <dbReference type="ARBA" id="ARBA00022679"/>
    </source>
</evidence>
<keyword evidence="6" id="KW-0723">Serine/threonine-protein kinase</keyword>
<dbReference type="PANTHER" id="PTHR37419">
    <property type="entry name" value="SERINE/THREONINE-PROTEIN KINASE TOXIN HIPA"/>
    <property type="match status" value="1"/>
</dbReference>
<dbReference type="GO" id="GO:0004674">
    <property type="term" value="F:protein serine/threonine kinase activity"/>
    <property type="evidence" value="ECO:0007669"/>
    <property type="project" value="UniProtKB-KW"/>
</dbReference>
<dbReference type="InterPro" id="IPR017508">
    <property type="entry name" value="HipA_N1"/>
</dbReference>
<evidence type="ECO:0000259" key="4">
    <source>
        <dbReference type="Pfam" id="PF07804"/>
    </source>
</evidence>
<dbReference type="CDD" id="cd17808">
    <property type="entry name" value="HipA_Ec_like"/>
    <property type="match status" value="1"/>
</dbReference>
<keyword evidence="3 6" id="KW-0418">Kinase</keyword>
<evidence type="ECO:0000313" key="7">
    <source>
        <dbReference type="Proteomes" id="UP000234503"/>
    </source>
</evidence>
<dbReference type="AlphaFoldDB" id="A0A2N5E5R2"/>
<evidence type="ECO:0000259" key="5">
    <source>
        <dbReference type="Pfam" id="PF13657"/>
    </source>
</evidence>
<keyword evidence="2" id="KW-0808">Transferase</keyword>
<comment type="caution">
    <text evidence="6">The sequence shown here is derived from an EMBL/GenBank/DDBJ whole genome shotgun (WGS) entry which is preliminary data.</text>
</comment>
<dbReference type="EMBL" id="PJZH01000006">
    <property type="protein sequence ID" value="PLR36504.1"/>
    <property type="molecule type" value="Genomic_DNA"/>
</dbReference>
<dbReference type="OrthoDB" id="9805913at2"/>
<evidence type="ECO:0000256" key="1">
    <source>
        <dbReference type="ARBA" id="ARBA00010164"/>
    </source>
</evidence>
<evidence type="ECO:0000256" key="3">
    <source>
        <dbReference type="ARBA" id="ARBA00022777"/>
    </source>
</evidence>
<dbReference type="NCBIfam" id="TIGR03071">
    <property type="entry name" value="couple_hipA"/>
    <property type="match status" value="1"/>
</dbReference>
<sequence length="431" mass="47940">MVSPTLTVALNGLVVGQLEKRNGMTFCYDESWLARPGARAISLSLPLQADRFEGDVVYNFFDNLLPDNERIRSRIQARFRTPTRQPFDLLSSIGSDCVGAIQLYPSGTSINPVTEIHADPLSETEIAALLRGYQNAPLGMEVESDDFRISLAGAQEKTALLYYRQQWHRPRGSTPTSHIFKLPVGYIAANNIDLRESCENEWLCLQLARAFGFRVPDAEIAYFGDQKVLIVERFDRRWSQDGSWLMRLPQEDFCQALGVAPALKYEADGGPGIAAGMKLLLGSQQAIADRETFFRTQILFWLLAAIDGHAKNFSIFLEPGSAYRMTPLYDILSAYPLMAPAGIAPQKAKMAMAVRGKNRHFHWANILPRHYEAMAKSVGFSATRAAGLLAEMASQTDQVIAQVESHLPEGFPVLISDPIFSGLRKQAQKIL</sequence>
<proteinExistence type="inferred from homology"/>
<dbReference type="InterPro" id="IPR052028">
    <property type="entry name" value="HipA_Ser/Thr_kinase"/>
</dbReference>
<dbReference type="RefSeq" id="WP_101824078.1">
    <property type="nucleotide sequence ID" value="NZ_PJZH01000006.1"/>
</dbReference>
<dbReference type="Pfam" id="PF07804">
    <property type="entry name" value="HipA_C"/>
    <property type="match status" value="1"/>
</dbReference>
<organism evidence="6 7">
    <name type="scientific">Chimaeribacter coloradensis</name>
    <dbReference type="NCBI Taxonomy" id="2060068"/>
    <lineage>
        <taxon>Bacteria</taxon>
        <taxon>Pseudomonadati</taxon>
        <taxon>Pseudomonadota</taxon>
        <taxon>Gammaproteobacteria</taxon>
        <taxon>Enterobacterales</taxon>
        <taxon>Yersiniaceae</taxon>
        <taxon>Chimaeribacter</taxon>
    </lineage>
</organism>
<dbReference type="Pfam" id="PF13657">
    <property type="entry name" value="Couple_hipA"/>
    <property type="match status" value="1"/>
</dbReference>
<name>A0A2N5E5R2_9GAMM</name>
<dbReference type="Proteomes" id="UP000234503">
    <property type="component" value="Unassembled WGS sequence"/>
</dbReference>